<dbReference type="GO" id="GO:0032183">
    <property type="term" value="F:SUMO binding"/>
    <property type="evidence" value="ECO:0007669"/>
    <property type="project" value="TreeGrafter"/>
</dbReference>
<comment type="subcellular location">
    <subcellularLocation>
        <location evidence="1">Nucleus</location>
    </subcellularLocation>
</comment>
<dbReference type="InterPro" id="IPR023779">
    <property type="entry name" value="Chromodomain_CS"/>
</dbReference>
<dbReference type="GO" id="GO:0035102">
    <property type="term" value="C:PRC1 complex"/>
    <property type="evidence" value="ECO:0007669"/>
    <property type="project" value="TreeGrafter"/>
</dbReference>
<accession>A0A8K9WPR9</accession>
<feature type="region of interest" description="Disordered" evidence="3">
    <location>
        <begin position="96"/>
        <end position="149"/>
    </location>
</feature>
<reference evidence="5" key="2">
    <citation type="submission" date="2025-09" db="UniProtKB">
        <authorList>
            <consortium name="Ensembl"/>
        </authorList>
    </citation>
    <scope>IDENTIFICATION</scope>
</reference>
<feature type="domain" description="Chromo" evidence="4">
    <location>
        <begin position="5"/>
        <end position="65"/>
    </location>
</feature>
<dbReference type="PANTHER" id="PTHR46727">
    <property type="entry name" value="E3 SUMO-PROTEIN LIGASE CBX4"/>
    <property type="match status" value="1"/>
</dbReference>
<keyword evidence="6" id="KW-1185">Reference proteome</keyword>
<name>A0A8K9WPR9_ONCMY</name>
<dbReference type="GO" id="GO:0016925">
    <property type="term" value="P:protein sumoylation"/>
    <property type="evidence" value="ECO:0007669"/>
    <property type="project" value="TreeGrafter"/>
</dbReference>
<organism evidence="5 6">
    <name type="scientific">Oncorhynchus mykiss</name>
    <name type="common">Rainbow trout</name>
    <name type="synonym">Salmo gairdneri</name>
    <dbReference type="NCBI Taxonomy" id="8022"/>
    <lineage>
        <taxon>Eukaryota</taxon>
        <taxon>Metazoa</taxon>
        <taxon>Chordata</taxon>
        <taxon>Craniata</taxon>
        <taxon>Vertebrata</taxon>
        <taxon>Euteleostomi</taxon>
        <taxon>Actinopterygii</taxon>
        <taxon>Neopterygii</taxon>
        <taxon>Teleostei</taxon>
        <taxon>Protacanthopterygii</taxon>
        <taxon>Salmoniformes</taxon>
        <taxon>Salmonidae</taxon>
        <taxon>Salmoninae</taxon>
        <taxon>Oncorhynchus</taxon>
    </lineage>
</organism>
<dbReference type="PROSITE" id="PS00598">
    <property type="entry name" value="CHROMO_1"/>
    <property type="match status" value="1"/>
</dbReference>
<protein>
    <submittedName>
        <fullName evidence="5">Chromobox homolog 4 (Pc class homolog, Drosophila)</fullName>
    </submittedName>
</protein>
<dbReference type="PRINTS" id="PR00504">
    <property type="entry name" value="CHROMODOMAIN"/>
</dbReference>
<dbReference type="AlphaFoldDB" id="A0A8K9WPR9"/>
<evidence type="ECO:0000256" key="1">
    <source>
        <dbReference type="ARBA" id="ARBA00004123"/>
    </source>
</evidence>
<dbReference type="Gene3D" id="2.40.50.40">
    <property type="match status" value="1"/>
</dbReference>
<evidence type="ECO:0000313" key="6">
    <source>
        <dbReference type="Proteomes" id="UP000694395"/>
    </source>
</evidence>
<keyword evidence="2" id="KW-0539">Nucleus</keyword>
<dbReference type="InterPro" id="IPR016197">
    <property type="entry name" value="Chromo-like_dom_sf"/>
</dbReference>
<dbReference type="GeneTree" id="ENSGT00940000160081"/>
<dbReference type="InterPro" id="IPR043531">
    <property type="entry name" value="CBX4"/>
</dbReference>
<dbReference type="PANTHER" id="PTHR46727:SF4">
    <property type="entry name" value="E3 SUMO-PROTEIN LIGASE CBX4"/>
    <property type="match status" value="1"/>
</dbReference>
<dbReference type="SUPFAM" id="SSF54160">
    <property type="entry name" value="Chromo domain-like"/>
    <property type="match status" value="1"/>
</dbReference>
<proteinExistence type="predicted"/>
<dbReference type="InterPro" id="IPR000953">
    <property type="entry name" value="Chromo/chromo_shadow_dom"/>
</dbReference>
<dbReference type="Pfam" id="PF00385">
    <property type="entry name" value="Chromo"/>
    <property type="match status" value="1"/>
</dbReference>
<evidence type="ECO:0000259" key="4">
    <source>
        <dbReference type="PROSITE" id="PS50013"/>
    </source>
</evidence>
<dbReference type="InterPro" id="IPR023780">
    <property type="entry name" value="Chromo_domain"/>
</dbReference>
<reference evidence="5" key="1">
    <citation type="submission" date="2025-08" db="UniProtKB">
        <authorList>
            <consortium name="Ensembl"/>
        </authorList>
    </citation>
    <scope>IDENTIFICATION</scope>
</reference>
<dbReference type="GO" id="GO:0000122">
    <property type="term" value="P:negative regulation of transcription by RNA polymerase II"/>
    <property type="evidence" value="ECO:0007669"/>
    <property type="project" value="TreeGrafter"/>
</dbReference>
<sequence length="149" mass="17271">MELPAAGEHVFAVEGNRKEGKIEYLVKWRGWSPKYNTWEPEENILDPRLLVAFQNKRQEQLMGYRKRGPKPNISYIPAGFEETSPEAENYLRSDPIQTHRSQPQQYQLNSKKHHQYQPSKQEVSADQLGNGKKKFILSAQQQETPPLPA</sequence>
<feature type="compositionally biased region" description="Polar residues" evidence="3">
    <location>
        <begin position="96"/>
        <end position="109"/>
    </location>
</feature>
<feature type="compositionally biased region" description="Polar residues" evidence="3">
    <location>
        <begin position="138"/>
        <end position="149"/>
    </location>
</feature>
<dbReference type="SMART" id="SM00298">
    <property type="entry name" value="CHROMO"/>
    <property type="match status" value="1"/>
</dbReference>
<dbReference type="Proteomes" id="UP000694395">
    <property type="component" value="Unassembled WGS sequence"/>
</dbReference>
<evidence type="ECO:0000256" key="2">
    <source>
        <dbReference type="ARBA" id="ARBA00023242"/>
    </source>
</evidence>
<evidence type="ECO:0000256" key="3">
    <source>
        <dbReference type="SAM" id="MobiDB-lite"/>
    </source>
</evidence>
<evidence type="ECO:0000313" key="5">
    <source>
        <dbReference type="Ensembl" id="ENSOMYP00000115278.1"/>
    </source>
</evidence>
<dbReference type="InterPro" id="IPR017984">
    <property type="entry name" value="Chromo_dom_subgr"/>
</dbReference>
<dbReference type="GO" id="GO:0061665">
    <property type="term" value="F:SUMO ligase activity"/>
    <property type="evidence" value="ECO:0007669"/>
    <property type="project" value="TreeGrafter"/>
</dbReference>
<dbReference type="Ensembl" id="ENSOMYT00000158484.1">
    <property type="protein sequence ID" value="ENSOMYP00000115278.1"/>
    <property type="gene ID" value="ENSOMYG00000077075.1"/>
</dbReference>
<dbReference type="PROSITE" id="PS50013">
    <property type="entry name" value="CHROMO_2"/>
    <property type="match status" value="1"/>
</dbReference>